<feature type="region of interest" description="Disordered" evidence="1">
    <location>
        <begin position="1"/>
        <end position="83"/>
    </location>
</feature>
<dbReference type="AlphaFoldDB" id="A0A1W0XF04"/>
<keyword evidence="3" id="KW-1185">Reference proteome</keyword>
<dbReference type="EMBL" id="MTYJ01000001">
    <property type="protein sequence ID" value="OQV26005.1"/>
    <property type="molecule type" value="Genomic_DNA"/>
</dbReference>
<evidence type="ECO:0000313" key="2">
    <source>
        <dbReference type="EMBL" id="OQV26005.1"/>
    </source>
</evidence>
<sequence length="83" mass="9359">MDTSVRDDQGQQQSNEETEVRNDNQDASQQGTAGQNKTTPSEIPAEGTSQVAPGHEELREFDKKFPQKSGMYTKSYYSDYSDY</sequence>
<comment type="caution">
    <text evidence="2">The sequence shown here is derived from an EMBL/GenBank/DDBJ whole genome shotgun (WGS) entry which is preliminary data.</text>
</comment>
<feature type="compositionally biased region" description="Basic and acidic residues" evidence="1">
    <location>
        <begin position="54"/>
        <end position="65"/>
    </location>
</feature>
<accession>A0A1W0XF04</accession>
<dbReference type="Proteomes" id="UP000192578">
    <property type="component" value="Unassembled WGS sequence"/>
</dbReference>
<proteinExistence type="predicted"/>
<protein>
    <submittedName>
        <fullName evidence="2">Uncharacterized protein</fullName>
    </submittedName>
</protein>
<reference evidence="3" key="1">
    <citation type="submission" date="2017-01" db="EMBL/GenBank/DDBJ databases">
        <title>Comparative genomics of anhydrobiosis in the tardigrade Hypsibius dujardini.</title>
        <authorList>
            <person name="Yoshida Y."/>
            <person name="Koutsovoulos G."/>
            <person name="Laetsch D."/>
            <person name="Stevens L."/>
            <person name="Kumar S."/>
            <person name="Horikawa D."/>
            <person name="Ishino K."/>
            <person name="Komine S."/>
            <person name="Tomita M."/>
            <person name="Blaxter M."/>
            <person name="Arakawa K."/>
        </authorList>
    </citation>
    <scope>NUCLEOTIDE SEQUENCE [LARGE SCALE GENOMIC DNA]</scope>
    <source>
        <strain evidence="3">Z151</strain>
    </source>
</reference>
<feature type="compositionally biased region" description="Polar residues" evidence="1">
    <location>
        <begin position="25"/>
        <end position="51"/>
    </location>
</feature>
<organism evidence="2 3">
    <name type="scientific">Hypsibius exemplaris</name>
    <name type="common">Freshwater tardigrade</name>
    <dbReference type="NCBI Taxonomy" id="2072580"/>
    <lineage>
        <taxon>Eukaryota</taxon>
        <taxon>Metazoa</taxon>
        <taxon>Ecdysozoa</taxon>
        <taxon>Tardigrada</taxon>
        <taxon>Eutardigrada</taxon>
        <taxon>Parachela</taxon>
        <taxon>Hypsibioidea</taxon>
        <taxon>Hypsibiidae</taxon>
        <taxon>Hypsibius</taxon>
    </lineage>
</organism>
<evidence type="ECO:0000256" key="1">
    <source>
        <dbReference type="SAM" id="MobiDB-lite"/>
    </source>
</evidence>
<gene>
    <name evidence="2" type="ORF">BV898_00138</name>
</gene>
<evidence type="ECO:0000313" key="3">
    <source>
        <dbReference type="Proteomes" id="UP000192578"/>
    </source>
</evidence>
<name>A0A1W0XF04_HYPEX</name>